<dbReference type="EMBL" id="JARKIB010000289">
    <property type="protein sequence ID" value="KAJ7716604.1"/>
    <property type="molecule type" value="Genomic_DNA"/>
</dbReference>
<proteinExistence type="predicted"/>
<evidence type="ECO:0000256" key="2">
    <source>
        <dbReference type="SAM" id="SignalP"/>
    </source>
</evidence>
<protein>
    <recommendedName>
        <fullName evidence="5">Mid2 domain-containing protein</fullName>
    </recommendedName>
</protein>
<gene>
    <name evidence="3" type="ORF">B0H16DRAFT_1613260</name>
</gene>
<keyword evidence="1" id="KW-0472">Membrane</keyword>
<evidence type="ECO:0000313" key="4">
    <source>
        <dbReference type="Proteomes" id="UP001215598"/>
    </source>
</evidence>
<keyword evidence="4" id="KW-1185">Reference proteome</keyword>
<name>A0AAD7HAW2_9AGAR</name>
<evidence type="ECO:0000256" key="1">
    <source>
        <dbReference type="SAM" id="Phobius"/>
    </source>
</evidence>
<feature type="signal peptide" evidence="2">
    <location>
        <begin position="1"/>
        <end position="17"/>
    </location>
</feature>
<keyword evidence="1" id="KW-1133">Transmembrane helix</keyword>
<organism evidence="3 4">
    <name type="scientific">Mycena metata</name>
    <dbReference type="NCBI Taxonomy" id="1033252"/>
    <lineage>
        <taxon>Eukaryota</taxon>
        <taxon>Fungi</taxon>
        <taxon>Dikarya</taxon>
        <taxon>Basidiomycota</taxon>
        <taxon>Agaricomycotina</taxon>
        <taxon>Agaricomycetes</taxon>
        <taxon>Agaricomycetidae</taxon>
        <taxon>Agaricales</taxon>
        <taxon>Marasmiineae</taxon>
        <taxon>Mycenaceae</taxon>
        <taxon>Mycena</taxon>
    </lineage>
</organism>
<reference evidence="3" key="1">
    <citation type="submission" date="2023-03" db="EMBL/GenBank/DDBJ databases">
        <title>Massive genome expansion in bonnet fungi (Mycena s.s.) driven by repeated elements and novel gene families across ecological guilds.</title>
        <authorList>
            <consortium name="Lawrence Berkeley National Laboratory"/>
            <person name="Harder C.B."/>
            <person name="Miyauchi S."/>
            <person name="Viragh M."/>
            <person name="Kuo A."/>
            <person name="Thoen E."/>
            <person name="Andreopoulos B."/>
            <person name="Lu D."/>
            <person name="Skrede I."/>
            <person name="Drula E."/>
            <person name="Henrissat B."/>
            <person name="Morin E."/>
            <person name="Kohler A."/>
            <person name="Barry K."/>
            <person name="LaButti K."/>
            <person name="Morin E."/>
            <person name="Salamov A."/>
            <person name="Lipzen A."/>
            <person name="Mereny Z."/>
            <person name="Hegedus B."/>
            <person name="Baldrian P."/>
            <person name="Stursova M."/>
            <person name="Weitz H."/>
            <person name="Taylor A."/>
            <person name="Grigoriev I.V."/>
            <person name="Nagy L.G."/>
            <person name="Martin F."/>
            <person name="Kauserud H."/>
        </authorList>
    </citation>
    <scope>NUCLEOTIDE SEQUENCE</scope>
    <source>
        <strain evidence="3">CBHHK182m</strain>
    </source>
</reference>
<comment type="caution">
    <text evidence="3">The sequence shown here is derived from an EMBL/GenBank/DDBJ whole genome shotgun (WGS) entry which is preliminary data.</text>
</comment>
<keyword evidence="1" id="KW-0812">Transmembrane</keyword>
<feature type="transmembrane region" description="Helical" evidence="1">
    <location>
        <begin position="175"/>
        <end position="196"/>
    </location>
</feature>
<keyword evidence="2" id="KW-0732">Signal</keyword>
<evidence type="ECO:0000313" key="3">
    <source>
        <dbReference type="EMBL" id="KAJ7716604.1"/>
    </source>
</evidence>
<accession>A0AAD7HAW2</accession>
<dbReference type="Proteomes" id="UP001215598">
    <property type="component" value="Unassembled WGS sequence"/>
</dbReference>
<dbReference type="AlphaFoldDB" id="A0AAD7HAW2"/>
<evidence type="ECO:0008006" key="5">
    <source>
        <dbReference type="Google" id="ProtNLM"/>
    </source>
</evidence>
<sequence length="255" mass="27486">MIFLWIVLAVSSARCAAQPQQTQVTLWQFGRPRLLQAQVTLPMRPMGTAEDGSATTYLYQALNAITTTNQAGFTTLLTPSATPRTIVAAASGWLESPTGSYKISCALINQDYGQCVDANDTMTTTANSGIPTPVVIPLEIATSILTPATATVSRSSNPAPTERPITRSSGVPTRLVVGSVIGAGALLILLAALLGFRMRRQRRRTKELLPYAYDAEPHHVQSSVDPKLARLLVAQVEDIRVATTRTQLPPVYRKT</sequence>
<feature type="chain" id="PRO_5042287940" description="Mid2 domain-containing protein" evidence="2">
    <location>
        <begin position="18"/>
        <end position="255"/>
    </location>
</feature>